<dbReference type="OrthoDB" id="923194at2"/>
<reference evidence="3 4" key="1">
    <citation type="submission" date="2019-06" db="EMBL/GenBank/DDBJ databases">
        <authorList>
            <person name="Meng X."/>
        </authorList>
    </citation>
    <scope>NUCLEOTIDE SEQUENCE [LARGE SCALE GENOMIC DNA]</scope>
    <source>
        <strain evidence="3 4">M625</strain>
    </source>
</reference>
<dbReference type="SMART" id="SM00060">
    <property type="entry name" value="FN3"/>
    <property type="match status" value="4"/>
</dbReference>
<dbReference type="Gene3D" id="2.60.40.10">
    <property type="entry name" value="Immunoglobulins"/>
    <property type="match status" value="4"/>
</dbReference>
<dbReference type="InterPro" id="IPR036116">
    <property type="entry name" value="FN3_sf"/>
</dbReference>
<dbReference type="InterPro" id="IPR003961">
    <property type="entry name" value="FN3_dom"/>
</dbReference>
<dbReference type="CDD" id="cd00063">
    <property type="entry name" value="FN3"/>
    <property type="match status" value="1"/>
</dbReference>
<accession>A0A504JLI2</accession>
<name>A0A504JLI2_9FLAO</name>
<dbReference type="Proteomes" id="UP000315540">
    <property type="component" value="Unassembled WGS sequence"/>
</dbReference>
<keyword evidence="4" id="KW-1185">Reference proteome</keyword>
<comment type="caution">
    <text evidence="3">The sequence shown here is derived from an EMBL/GenBank/DDBJ whole genome shotgun (WGS) entry which is preliminary data.</text>
</comment>
<dbReference type="InterPro" id="IPR013783">
    <property type="entry name" value="Ig-like_fold"/>
</dbReference>
<sequence>MNRIKNNKEKIFVFAVLYYLLSISCFLNAQEAVQSGHEIKVLARYNNNMVMLRWAVTTPSAWMKATKYGYNIVRYTVKKNGALEPSPLEKKTIVTALTPKPLEDWEEIINSNDYAAILAQALYGESFQVEQVRGGLADIVNKSKEINQRFSFSLYAADMSFEAAKMAGLGFEDTTVLSDEEYLYTIETLVPKESIIINPGSVSIQPSKSEPLPKPIDLYAVPNDKSVLLTWEYKMFKSIFTSYYLERSSNGKDFKRLGDTPLVNLNDKPGSPANRMFYVDTLSNNTQKYYYRVQGISPFGELSPFSEVVSAQGIKKLTTVPHISDYDFDSVGNINLSWEFAKTSENEITRFELNWASQEKGPYKLVESDISVTSRKTTFKEVEASNYFKISAIGKNNQKTTSLPVFVQTIDSIPPSAPIGVTGVIDTLGIVQLEWKQNTENDVLGYRVFRGNLEKEEVAQLTVSPIKNTNFIDTVNIRSLNSKVFYQIVAVDKRYNMSEYSEKIALKKPDVIPPSSPIFSSYKVKKDGIELHWINSSSDDVFLHQLYRQDVENSQKGWKLVFKTADTTSTYLDKGLKSNTKYRYAIFAEDDSQLRSLPSTPVTVTYQNRVREDIVKGFTAIADRVNKNITVSWRKMPEEVSEIVIYKSKKGEHPVLWKQIPNTISKIVDTSVSPGNIYLYQIKVMTKTGKHSQIKYNEVNY</sequence>
<dbReference type="SUPFAM" id="SSF49265">
    <property type="entry name" value="Fibronectin type III"/>
    <property type="match status" value="3"/>
</dbReference>
<keyword evidence="1" id="KW-0732">Signal</keyword>
<dbReference type="EMBL" id="VFWZ01000001">
    <property type="protein sequence ID" value="TPN89245.1"/>
    <property type="molecule type" value="Genomic_DNA"/>
</dbReference>
<proteinExistence type="predicted"/>
<dbReference type="PROSITE" id="PS51257">
    <property type="entry name" value="PROKAR_LIPOPROTEIN"/>
    <property type="match status" value="1"/>
</dbReference>
<evidence type="ECO:0000313" key="4">
    <source>
        <dbReference type="Proteomes" id="UP000315540"/>
    </source>
</evidence>
<evidence type="ECO:0000259" key="2">
    <source>
        <dbReference type="PROSITE" id="PS50853"/>
    </source>
</evidence>
<dbReference type="AlphaFoldDB" id="A0A504JLI2"/>
<feature type="signal peptide" evidence="1">
    <location>
        <begin position="1"/>
        <end position="29"/>
    </location>
</feature>
<dbReference type="PROSITE" id="PS50853">
    <property type="entry name" value="FN3"/>
    <property type="match status" value="1"/>
</dbReference>
<organism evidence="3 4">
    <name type="scientific">Aquimarina algicola</name>
    <dbReference type="NCBI Taxonomy" id="2589995"/>
    <lineage>
        <taxon>Bacteria</taxon>
        <taxon>Pseudomonadati</taxon>
        <taxon>Bacteroidota</taxon>
        <taxon>Flavobacteriia</taxon>
        <taxon>Flavobacteriales</taxon>
        <taxon>Flavobacteriaceae</taxon>
        <taxon>Aquimarina</taxon>
    </lineage>
</organism>
<protein>
    <submittedName>
        <fullName evidence="3">Fibronectin type III domain-containing protein</fullName>
    </submittedName>
</protein>
<dbReference type="RefSeq" id="WP_140589679.1">
    <property type="nucleotide sequence ID" value="NZ_VFWZ01000001.1"/>
</dbReference>
<evidence type="ECO:0000256" key="1">
    <source>
        <dbReference type="SAM" id="SignalP"/>
    </source>
</evidence>
<feature type="domain" description="Fibronectin type-III" evidence="2">
    <location>
        <begin position="513"/>
        <end position="613"/>
    </location>
</feature>
<gene>
    <name evidence="3" type="ORF">FHK87_03185</name>
</gene>
<evidence type="ECO:0000313" key="3">
    <source>
        <dbReference type="EMBL" id="TPN89245.1"/>
    </source>
</evidence>
<feature type="chain" id="PRO_5021371475" evidence="1">
    <location>
        <begin position="30"/>
        <end position="701"/>
    </location>
</feature>